<dbReference type="GO" id="GO:0016020">
    <property type="term" value="C:membrane"/>
    <property type="evidence" value="ECO:0007669"/>
    <property type="project" value="UniProtKB-SubCell"/>
</dbReference>
<feature type="transmembrane region" description="Helical" evidence="7">
    <location>
        <begin position="353"/>
        <end position="379"/>
    </location>
</feature>
<sequence>MEEVFIKVAEIGDVSQQHTLHPRQHKQIDVKSEQFELQRPRFVDHFRALFLKRLRTAKRDKRVVLFGALLPILFMTLGVVLLKYSSLTKNDLVLDVDTSGYPQGGASPTPYFCTGNDNQCTSIFSKLRGGIAQRVAIAQLPVYPSNTPTVFNISYTNPSINASDTTGFCLRAAEEAFQLGHGAAKLQGQYGGFVAQSLPSLSVFGYNLMVNTTATHSAIVFKALIDDALVQSFASKESVYLRVTNHPLPLTSASKMLFTTFLSFIATIFIAIAFAFFTASVVPYLVHEKHPSHNSKHQQLVSGVSLPAFWLATYAWDMLFYSIPCGFGLLVIYLFEITPFTGKDCTSCASQPFAAVAVVFVVFGFALCSFCYCLTYLFLDGASSQTYVIMVNMFLGVVLMTISQVLDVIETTTEINKSLKFIWRLSPLFNLGNALNNLSFQSLLNGLFSSTSSKSSFDMDVTGWEIAYLAVEAVVFPAIAIGIDYALSFPKIKALIAKDPFVMDGPATVDDDVKAEENRVASGAANDHAVVIKNLRKVYKGGKVGLKDLSVALPKGECFGYLGINGAGKTSTMKILTGDSLATSGSAMLGGFDILSQQLEVRRLIGYCPQFDALIDLLTVREHLELFAAIKGVPKQFVNDTVMKKMDQMNLNDFEHKLAGTLSGGNKRKLSVAIAMIGSPPIIFL</sequence>
<evidence type="ECO:0000313" key="10">
    <source>
        <dbReference type="EMBL" id="RHY14488.1"/>
    </source>
</evidence>
<evidence type="ECO:0000256" key="3">
    <source>
        <dbReference type="ARBA" id="ARBA00022692"/>
    </source>
</evidence>
<keyword evidence="2" id="KW-0813">Transport</keyword>
<name>A0A3R6WDE7_9STRA</name>
<accession>A0A3R6WDE7</accession>
<dbReference type="CDD" id="cd03263">
    <property type="entry name" value="ABC_subfamily_A"/>
    <property type="match status" value="1"/>
</dbReference>
<dbReference type="VEuPathDB" id="FungiDB:H310_05479"/>
<evidence type="ECO:0000256" key="7">
    <source>
        <dbReference type="SAM" id="Phobius"/>
    </source>
</evidence>
<dbReference type="Pfam" id="PF12698">
    <property type="entry name" value="ABC2_membrane_3"/>
    <property type="match status" value="1"/>
</dbReference>
<dbReference type="GO" id="GO:0016887">
    <property type="term" value="F:ATP hydrolysis activity"/>
    <property type="evidence" value="ECO:0007669"/>
    <property type="project" value="InterPro"/>
</dbReference>
<gene>
    <name evidence="10" type="ORF">DYB32_010847</name>
</gene>
<keyword evidence="5 7" id="KW-1133">Transmembrane helix</keyword>
<dbReference type="GO" id="GO:0140359">
    <property type="term" value="F:ABC-type transporter activity"/>
    <property type="evidence" value="ECO:0007669"/>
    <property type="project" value="InterPro"/>
</dbReference>
<dbReference type="PANTHER" id="PTHR19229:SF36">
    <property type="entry name" value="ATP-BINDING CASSETTE SUB-FAMILY A MEMBER 2"/>
    <property type="match status" value="1"/>
</dbReference>
<keyword evidence="3 7" id="KW-0812">Transmembrane</keyword>
<feature type="transmembrane region" description="Helical" evidence="7">
    <location>
        <begin position="261"/>
        <end position="286"/>
    </location>
</feature>
<feature type="transmembrane region" description="Helical" evidence="7">
    <location>
        <begin position="63"/>
        <end position="82"/>
    </location>
</feature>
<dbReference type="Gene3D" id="3.40.50.300">
    <property type="entry name" value="P-loop containing nucleotide triphosphate hydrolases"/>
    <property type="match status" value="1"/>
</dbReference>
<dbReference type="PANTHER" id="PTHR19229">
    <property type="entry name" value="ATP-BINDING CASSETTE TRANSPORTER SUBFAMILY A ABCA"/>
    <property type="match status" value="1"/>
</dbReference>
<comment type="caution">
    <text evidence="10">The sequence shown here is derived from an EMBL/GenBank/DDBJ whole genome shotgun (WGS) entry which is preliminary data.</text>
</comment>
<evidence type="ECO:0000313" key="11">
    <source>
        <dbReference type="Proteomes" id="UP000285060"/>
    </source>
</evidence>
<dbReference type="InterPro" id="IPR026082">
    <property type="entry name" value="ABCA"/>
</dbReference>
<evidence type="ECO:0000256" key="1">
    <source>
        <dbReference type="ARBA" id="ARBA00004141"/>
    </source>
</evidence>
<dbReference type="SUPFAM" id="SSF52540">
    <property type="entry name" value="P-loop containing nucleoside triphosphate hydrolases"/>
    <property type="match status" value="1"/>
</dbReference>
<dbReference type="GO" id="GO:0005319">
    <property type="term" value="F:lipid transporter activity"/>
    <property type="evidence" value="ECO:0007669"/>
    <property type="project" value="TreeGrafter"/>
</dbReference>
<dbReference type="InterPro" id="IPR013525">
    <property type="entry name" value="ABC2_TM"/>
</dbReference>
<evidence type="ECO:0000259" key="9">
    <source>
        <dbReference type="Pfam" id="PF12698"/>
    </source>
</evidence>
<keyword evidence="4" id="KW-0677">Repeat</keyword>
<feature type="domain" description="ABC-2 type transporter transmembrane" evidence="9">
    <location>
        <begin position="205"/>
        <end position="481"/>
    </location>
</feature>
<keyword evidence="11" id="KW-1185">Reference proteome</keyword>
<evidence type="ECO:0000256" key="4">
    <source>
        <dbReference type="ARBA" id="ARBA00022737"/>
    </source>
</evidence>
<proteinExistence type="predicted"/>
<dbReference type="Proteomes" id="UP000285060">
    <property type="component" value="Unassembled WGS sequence"/>
</dbReference>
<feature type="transmembrane region" description="Helical" evidence="7">
    <location>
        <begin position="321"/>
        <end position="341"/>
    </location>
</feature>
<dbReference type="AlphaFoldDB" id="A0A3R6WDE7"/>
<dbReference type="EMBL" id="QUSY01004188">
    <property type="protein sequence ID" value="RHY14488.1"/>
    <property type="molecule type" value="Genomic_DNA"/>
</dbReference>
<comment type="subcellular location">
    <subcellularLocation>
        <location evidence="1">Membrane</location>
        <topology evidence="1">Multi-pass membrane protein</topology>
    </subcellularLocation>
</comment>
<reference evidence="10 11" key="1">
    <citation type="submission" date="2018-08" db="EMBL/GenBank/DDBJ databases">
        <title>Aphanomyces genome sequencing and annotation.</title>
        <authorList>
            <person name="Minardi D."/>
            <person name="Oidtmann B."/>
            <person name="Van Der Giezen M."/>
            <person name="Studholme D.J."/>
        </authorList>
    </citation>
    <scope>NUCLEOTIDE SEQUENCE [LARGE SCALE GENOMIC DNA]</scope>
    <source>
        <strain evidence="10 11">NJM0002</strain>
    </source>
</reference>
<dbReference type="GO" id="GO:0005524">
    <property type="term" value="F:ATP binding"/>
    <property type="evidence" value="ECO:0007669"/>
    <property type="project" value="InterPro"/>
</dbReference>
<feature type="non-terminal residue" evidence="10">
    <location>
        <position position="685"/>
    </location>
</feature>
<organism evidence="10 11">
    <name type="scientific">Aphanomyces invadans</name>
    <dbReference type="NCBI Taxonomy" id="157072"/>
    <lineage>
        <taxon>Eukaryota</taxon>
        <taxon>Sar</taxon>
        <taxon>Stramenopiles</taxon>
        <taxon>Oomycota</taxon>
        <taxon>Saprolegniomycetes</taxon>
        <taxon>Saprolegniales</taxon>
        <taxon>Verrucalvaceae</taxon>
        <taxon>Aphanomyces</taxon>
    </lineage>
</organism>
<feature type="domain" description="ABC transporter" evidence="8">
    <location>
        <begin position="546"/>
        <end position="685"/>
    </location>
</feature>
<dbReference type="Pfam" id="PF00005">
    <property type="entry name" value="ABC_tran"/>
    <property type="match status" value="1"/>
</dbReference>
<evidence type="ECO:0000259" key="8">
    <source>
        <dbReference type="Pfam" id="PF00005"/>
    </source>
</evidence>
<evidence type="ECO:0000256" key="2">
    <source>
        <dbReference type="ARBA" id="ARBA00022448"/>
    </source>
</evidence>
<evidence type="ECO:0000256" key="6">
    <source>
        <dbReference type="ARBA" id="ARBA00023136"/>
    </source>
</evidence>
<evidence type="ECO:0000256" key="5">
    <source>
        <dbReference type="ARBA" id="ARBA00022989"/>
    </source>
</evidence>
<feature type="transmembrane region" description="Helical" evidence="7">
    <location>
        <begin position="385"/>
        <end position="409"/>
    </location>
</feature>
<keyword evidence="6 7" id="KW-0472">Membrane</keyword>
<feature type="transmembrane region" description="Helical" evidence="7">
    <location>
        <begin position="466"/>
        <end position="487"/>
    </location>
</feature>
<dbReference type="InterPro" id="IPR027417">
    <property type="entry name" value="P-loop_NTPase"/>
</dbReference>
<dbReference type="InterPro" id="IPR003439">
    <property type="entry name" value="ABC_transporter-like_ATP-bd"/>
</dbReference>
<protein>
    <submittedName>
        <fullName evidence="10">Uncharacterized protein</fullName>
    </submittedName>
</protein>